<accession>A0A6B3RLZ3</accession>
<reference evidence="1 2" key="1">
    <citation type="submission" date="2020-02" db="EMBL/GenBank/DDBJ databases">
        <title>Rhodobacter algicola sp. nov., isolated from microalga culture.</title>
        <authorList>
            <person name="Park C.-Y."/>
        </authorList>
    </citation>
    <scope>NUCLEOTIDE SEQUENCE [LARGE SCALE GENOMIC DNA]</scope>
    <source>
        <strain evidence="1 2">ETT8</strain>
    </source>
</reference>
<name>A0A6B3RLZ3_9RHOB</name>
<proteinExistence type="predicted"/>
<keyword evidence="2" id="KW-1185">Reference proteome</keyword>
<evidence type="ECO:0000313" key="1">
    <source>
        <dbReference type="EMBL" id="NEX45848.1"/>
    </source>
</evidence>
<dbReference type="AlphaFoldDB" id="A0A6B3RLZ3"/>
<protein>
    <submittedName>
        <fullName evidence="1">Uncharacterized protein</fullName>
    </submittedName>
</protein>
<gene>
    <name evidence="1" type="ORF">G3572_06510</name>
</gene>
<comment type="caution">
    <text evidence="1">The sequence shown here is derived from an EMBL/GenBank/DDBJ whole genome shotgun (WGS) entry which is preliminary data.</text>
</comment>
<evidence type="ECO:0000313" key="2">
    <source>
        <dbReference type="Proteomes" id="UP000481421"/>
    </source>
</evidence>
<dbReference type="EMBL" id="JAAIKE010000001">
    <property type="protein sequence ID" value="NEX45848.1"/>
    <property type="molecule type" value="Genomic_DNA"/>
</dbReference>
<sequence length="86" mass="9634">MINYTALPDSLSEPGEYIIERILGIEVSVLLMALDGVICLRLADQAARRWAGYKPAELQFLERKASTDQNWHDALRIALAEYDVAA</sequence>
<dbReference type="Proteomes" id="UP000481421">
    <property type="component" value="Unassembled WGS sequence"/>
</dbReference>
<dbReference type="RefSeq" id="WP_164609825.1">
    <property type="nucleotide sequence ID" value="NZ_JAAIKE010000001.1"/>
</dbReference>
<organism evidence="1 2">
    <name type="scientific">Pseudotabrizicola algicola</name>
    <dbReference type="NCBI Taxonomy" id="2709381"/>
    <lineage>
        <taxon>Bacteria</taxon>
        <taxon>Pseudomonadati</taxon>
        <taxon>Pseudomonadota</taxon>
        <taxon>Alphaproteobacteria</taxon>
        <taxon>Rhodobacterales</taxon>
        <taxon>Paracoccaceae</taxon>
        <taxon>Pseudotabrizicola</taxon>
    </lineage>
</organism>